<feature type="binding site" evidence="15">
    <location>
        <position position="214"/>
    </location>
    <ligand>
        <name>L-threonine</name>
        <dbReference type="ChEBI" id="CHEBI:57926"/>
    </ligand>
</feature>
<comment type="function">
    <text evidence="13">Required for the formation of a threonylcarbamoyl group on adenosine at position 37 (t(6)A37) in tRNAs that read codons beginning with adenine. Likely catalyzes the conversion of L-threonine, HCO(3)(-)/CO(2) and ATP to give threonylcarbamoyl-AMP (TC-AMP) as the acyladenylate intermediate, with the release of diphosphate. Required for normal translation, by ensuring translation fidelity at the level of codon recognition, appropriate translation initiation selection and maintenance of reading frame. Also involved in telomere replication. Binds to single-stranded telomeric (ssTG) DNA and positively regulates telomere length.</text>
</comment>
<feature type="binding site" evidence="15">
    <location>
        <position position="85"/>
    </location>
    <ligand>
        <name>ATP</name>
        <dbReference type="ChEBI" id="CHEBI:30616"/>
    </ligand>
</feature>
<dbReference type="Pfam" id="PF03481">
    <property type="entry name" value="Sua5_C"/>
    <property type="match status" value="1"/>
</dbReference>
<dbReference type="InterPro" id="IPR038385">
    <property type="entry name" value="Sua5/YwlC_C"/>
</dbReference>
<dbReference type="GO" id="GO:0003725">
    <property type="term" value="F:double-stranded RNA binding"/>
    <property type="evidence" value="ECO:0007669"/>
    <property type="project" value="UniProtKB-UniRule"/>
</dbReference>
<feature type="binding site" evidence="15">
    <location>
        <position position="228"/>
    </location>
    <ligand>
        <name>ATP</name>
        <dbReference type="ChEBI" id="CHEBI:30616"/>
    </ligand>
</feature>
<evidence type="ECO:0000259" key="16">
    <source>
        <dbReference type="PROSITE" id="PS51163"/>
    </source>
</evidence>
<keyword evidence="7 14" id="KW-0819">tRNA processing</keyword>
<sequence>MKSLSRAMSFTTKLLKVKPESIIFSKDQLLPRINDKETEENLKIAAKELQTTDNVIGFPTETVYGLGGSALSDESVKSIYRAKNRPADNPLIVHVSSLAQLQKKLLPPDYKIPQIYQRLIDEFWPGPLTILLPVHKGSPISKYVTANQDTFAVRMPQHPVARALIAISDLPLAAPSANSSTKPSPTMAQHVMHDLSGKIPIVLDGGSSDVGVESTVVNGLCSPPMLLRPGGISVEELKRVGGEEWEHVQIAKRTAESNEAVKTPGMKYKHYSPNAKVILFINCGNGEESIAEYVKSNHIDLNQTKVALLKSKQFKDFKGIEVVKDLGKSGEDISRNLFKLLRQVDEEDKVDIIFVEGVDETNEGLAIMNRLNKAAVEVVEK</sequence>
<evidence type="ECO:0000256" key="7">
    <source>
        <dbReference type="ARBA" id="ARBA00022694"/>
    </source>
</evidence>
<gene>
    <name evidence="17" type="ORF">KGF57_003550</name>
</gene>
<evidence type="ECO:0000256" key="13">
    <source>
        <dbReference type="ARBA" id="ARBA00056339"/>
    </source>
</evidence>
<feature type="binding site" evidence="15">
    <location>
        <position position="154"/>
    </location>
    <ligand>
        <name>L-threonine</name>
        <dbReference type="ChEBI" id="CHEBI:57926"/>
    </ligand>
</feature>
<evidence type="ECO:0000256" key="11">
    <source>
        <dbReference type="ARBA" id="ARBA00029774"/>
    </source>
</evidence>
<dbReference type="GO" id="GO:0006450">
    <property type="term" value="P:regulation of translational fidelity"/>
    <property type="evidence" value="ECO:0007669"/>
    <property type="project" value="TreeGrafter"/>
</dbReference>
<dbReference type="GO" id="GO:0000049">
    <property type="term" value="F:tRNA binding"/>
    <property type="evidence" value="ECO:0007669"/>
    <property type="project" value="TreeGrafter"/>
</dbReference>
<feature type="binding site" evidence="15">
    <location>
        <position position="62"/>
    </location>
    <ligand>
        <name>L-threonine</name>
        <dbReference type="ChEBI" id="CHEBI:57926"/>
    </ligand>
</feature>
<keyword evidence="6 14" id="KW-0808">Transferase</keyword>
<evidence type="ECO:0000313" key="18">
    <source>
        <dbReference type="Proteomes" id="UP001204833"/>
    </source>
</evidence>
<dbReference type="GO" id="GO:0005524">
    <property type="term" value="F:ATP binding"/>
    <property type="evidence" value="ECO:0007669"/>
    <property type="project" value="UniProtKB-UniRule"/>
</dbReference>
<feature type="binding site" evidence="15">
    <location>
        <position position="176"/>
    </location>
    <ligand>
        <name>ATP</name>
        <dbReference type="ChEBI" id="CHEBI:30616"/>
    </ligand>
</feature>
<evidence type="ECO:0000256" key="14">
    <source>
        <dbReference type="PIRNR" id="PIRNR004930"/>
    </source>
</evidence>
<keyword evidence="10 14" id="KW-0067">ATP-binding</keyword>
<dbReference type="EMBL" id="JAIHNG010000129">
    <property type="protein sequence ID" value="KAI5956064.1"/>
    <property type="molecule type" value="Genomic_DNA"/>
</dbReference>
<dbReference type="PROSITE" id="PS51163">
    <property type="entry name" value="YRDC"/>
    <property type="match status" value="1"/>
</dbReference>
<feature type="binding site" evidence="15">
    <location>
        <position position="94"/>
    </location>
    <ligand>
        <name>L-threonine</name>
        <dbReference type="ChEBI" id="CHEBI:57926"/>
    </ligand>
</feature>
<organism evidence="17 18">
    <name type="scientific">Candida theae</name>
    <dbReference type="NCBI Taxonomy" id="1198502"/>
    <lineage>
        <taxon>Eukaryota</taxon>
        <taxon>Fungi</taxon>
        <taxon>Dikarya</taxon>
        <taxon>Ascomycota</taxon>
        <taxon>Saccharomycotina</taxon>
        <taxon>Pichiomycetes</taxon>
        <taxon>Debaryomycetaceae</taxon>
        <taxon>Candida/Lodderomyces clade</taxon>
        <taxon>Candida</taxon>
    </lineage>
</organism>
<reference evidence="17 18" key="1">
    <citation type="journal article" date="2022" name="DNA Res.">
        <title>Genome analysis of five recently described species of the CUG-Ser clade uncovers Candida theae as a new hybrid lineage with pathogenic potential in the Candida parapsilosis species complex.</title>
        <authorList>
            <person name="Mixao V."/>
            <person name="Del Olmo V."/>
            <person name="Hegedusova E."/>
            <person name="Saus E."/>
            <person name="Pryszcz L."/>
            <person name="Cillingova A."/>
            <person name="Nosek J."/>
            <person name="Gabaldon T."/>
        </authorList>
    </citation>
    <scope>NUCLEOTIDE SEQUENCE [LARGE SCALE GENOMIC DNA]</scope>
    <source>
        <strain evidence="17 18">CBS 12239</strain>
    </source>
</reference>
<dbReference type="InterPro" id="IPR005145">
    <property type="entry name" value="Sua5_C"/>
</dbReference>
<proteinExistence type="inferred from homology"/>
<comment type="subcellular location">
    <subcellularLocation>
        <location evidence="1 14">Cytoplasm</location>
    </subcellularLocation>
</comment>
<name>A0AAD5BD31_9ASCO</name>
<feature type="domain" description="YrdC-like" evidence="16">
    <location>
        <begin position="39"/>
        <end position="232"/>
    </location>
</feature>
<evidence type="ECO:0000256" key="8">
    <source>
        <dbReference type="ARBA" id="ARBA00022695"/>
    </source>
</evidence>
<dbReference type="Proteomes" id="UP001204833">
    <property type="component" value="Unassembled WGS sequence"/>
</dbReference>
<feature type="binding site" evidence="15">
    <location>
        <position position="89"/>
    </location>
    <ligand>
        <name>ATP</name>
        <dbReference type="ChEBI" id="CHEBI:30616"/>
    </ligand>
</feature>
<feature type="binding site" evidence="15">
    <location>
        <position position="174"/>
    </location>
    <ligand>
        <name>L-threonine</name>
        <dbReference type="ChEBI" id="CHEBI:57926"/>
    </ligand>
</feature>
<comment type="catalytic activity">
    <reaction evidence="12 14">
        <text>L-threonine + hydrogencarbonate + ATP = L-threonylcarbamoyladenylate + diphosphate + H2O</text>
        <dbReference type="Rhea" id="RHEA:36407"/>
        <dbReference type="ChEBI" id="CHEBI:15377"/>
        <dbReference type="ChEBI" id="CHEBI:17544"/>
        <dbReference type="ChEBI" id="CHEBI:30616"/>
        <dbReference type="ChEBI" id="CHEBI:33019"/>
        <dbReference type="ChEBI" id="CHEBI:57926"/>
        <dbReference type="ChEBI" id="CHEBI:73682"/>
        <dbReference type="EC" id="2.7.7.87"/>
    </reaction>
</comment>
<keyword evidence="9 14" id="KW-0547">Nucleotide-binding</keyword>
<dbReference type="NCBIfam" id="TIGR00057">
    <property type="entry name" value="L-threonylcarbamoyladenylate synthase"/>
    <property type="match status" value="1"/>
</dbReference>
<evidence type="ECO:0000313" key="17">
    <source>
        <dbReference type="EMBL" id="KAI5956064.1"/>
    </source>
</evidence>
<feature type="binding site" evidence="15">
    <location>
        <position position="150"/>
    </location>
    <ligand>
        <name>ATP</name>
        <dbReference type="ChEBI" id="CHEBI:30616"/>
    </ligand>
</feature>
<dbReference type="GO" id="GO:0061710">
    <property type="term" value="F:L-threonylcarbamoyladenylate synthase"/>
    <property type="evidence" value="ECO:0007669"/>
    <property type="project" value="UniProtKB-EC"/>
</dbReference>
<evidence type="ECO:0000256" key="6">
    <source>
        <dbReference type="ARBA" id="ARBA00022679"/>
    </source>
</evidence>
<dbReference type="Pfam" id="PF01300">
    <property type="entry name" value="Sua5_yciO_yrdC"/>
    <property type="match status" value="1"/>
</dbReference>
<keyword evidence="5 14" id="KW-0963">Cytoplasm</keyword>
<accession>A0AAD5BD31</accession>
<keyword evidence="8 14" id="KW-0548">Nucleotidyltransferase</keyword>
<dbReference type="InterPro" id="IPR010923">
    <property type="entry name" value="T(6)A37_SUA5"/>
</dbReference>
<comment type="caution">
    <text evidence="17">The sequence shown here is derived from an EMBL/GenBank/DDBJ whole genome shotgun (WGS) entry which is preliminary data.</text>
</comment>
<evidence type="ECO:0000256" key="12">
    <source>
        <dbReference type="ARBA" id="ARBA00048366"/>
    </source>
</evidence>
<dbReference type="Gene3D" id="3.90.870.10">
    <property type="entry name" value="DHBP synthase"/>
    <property type="match status" value="1"/>
</dbReference>
<protein>
    <recommendedName>
        <fullName evidence="4 14">Threonylcarbamoyl-AMP synthase</fullName>
        <shortName evidence="14">TC-AMP synthase</shortName>
        <ecNumber evidence="3 14">2.7.7.87</ecNumber>
    </recommendedName>
    <alternativeName>
        <fullName evidence="11 14">L-threonylcarbamoyladenylate synthase</fullName>
    </alternativeName>
</protein>
<dbReference type="PIRSF" id="PIRSF004930">
    <property type="entry name" value="Tln_factor_SUA5"/>
    <property type="match status" value="1"/>
</dbReference>
<evidence type="ECO:0000256" key="5">
    <source>
        <dbReference type="ARBA" id="ARBA00022490"/>
    </source>
</evidence>
<dbReference type="GO" id="GO:0002949">
    <property type="term" value="P:tRNA threonylcarbamoyladenosine modification"/>
    <property type="evidence" value="ECO:0007669"/>
    <property type="project" value="UniProtKB-ARBA"/>
</dbReference>
<dbReference type="PANTHER" id="PTHR17490">
    <property type="entry name" value="SUA5"/>
    <property type="match status" value="1"/>
</dbReference>
<dbReference type="AlphaFoldDB" id="A0AAD5BD31"/>
<dbReference type="InterPro" id="IPR006070">
    <property type="entry name" value="Sua5-like_dom"/>
</dbReference>
<evidence type="ECO:0000256" key="15">
    <source>
        <dbReference type="PIRSR" id="PIRSR004930-1"/>
    </source>
</evidence>
<dbReference type="InterPro" id="IPR050156">
    <property type="entry name" value="TC-AMP_synthase_SUA5"/>
</dbReference>
<evidence type="ECO:0000256" key="2">
    <source>
        <dbReference type="ARBA" id="ARBA00007663"/>
    </source>
</evidence>
<dbReference type="SUPFAM" id="SSF55821">
    <property type="entry name" value="YrdC/RibB"/>
    <property type="match status" value="1"/>
</dbReference>
<dbReference type="Gene3D" id="3.40.50.11030">
    <property type="entry name" value="Threonylcarbamoyl-AMP synthase, C-terminal domain"/>
    <property type="match status" value="1"/>
</dbReference>
<evidence type="ECO:0000256" key="9">
    <source>
        <dbReference type="ARBA" id="ARBA00022741"/>
    </source>
</evidence>
<dbReference type="InterPro" id="IPR017945">
    <property type="entry name" value="DHBP_synth_RibB-like_a/b_dom"/>
</dbReference>
<evidence type="ECO:0000256" key="1">
    <source>
        <dbReference type="ARBA" id="ARBA00004496"/>
    </source>
</evidence>
<dbReference type="RefSeq" id="XP_051608046.1">
    <property type="nucleotide sequence ID" value="XM_051752981.1"/>
</dbReference>
<dbReference type="GeneID" id="76151608"/>
<dbReference type="PANTHER" id="PTHR17490:SF16">
    <property type="entry name" value="THREONYLCARBAMOYL-AMP SYNTHASE"/>
    <property type="match status" value="1"/>
</dbReference>
<dbReference type="GO" id="GO:0005737">
    <property type="term" value="C:cytoplasm"/>
    <property type="evidence" value="ECO:0007669"/>
    <property type="project" value="UniProtKB-SubCell"/>
</dbReference>
<keyword evidence="18" id="KW-1185">Reference proteome</keyword>
<feature type="binding site" evidence="15">
    <location>
        <position position="271"/>
    </location>
    <ligand>
        <name>ATP</name>
        <dbReference type="ChEBI" id="CHEBI:30616"/>
    </ligand>
</feature>
<comment type="similarity">
    <text evidence="2 14">Belongs to the SUA5 family.</text>
</comment>
<evidence type="ECO:0000256" key="10">
    <source>
        <dbReference type="ARBA" id="ARBA00022840"/>
    </source>
</evidence>
<evidence type="ECO:0000256" key="3">
    <source>
        <dbReference type="ARBA" id="ARBA00012584"/>
    </source>
</evidence>
<dbReference type="EC" id="2.7.7.87" evidence="3 14"/>
<evidence type="ECO:0000256" key="4">
    <source>
        <dbReference type="ARBA" id="ARBA00015492"/>
    </source>
</evidence>
<feature type="binding site" evidence="15">
    <location>
        <position position="184"/>
    </location>
    <ligand>
        <name>ATP</name>
        <dbReference type="ChEBI" id="CHEBI:30616"/>
    </ligand>
</feature>
<dbReference type="FunFam" id="3.90.870.10:FF:000008">
    <property type="entry name" value="Threonylcarbamoyl-AMP synthase"/>
    <property type="match status" value="1"/>
</dbReference>